<sequence>MHPTEIEKYDHPLPVWQPLWDEAAERFLARTGKGLNRNHPMILDDVRKQIESRTESATDVDIANTLKHKKEIGLNILECLKLLGGIAAQGASLDDITTVQNFLWTLFQKSVVEKFEFEPLAGQINRTKGEIRVNEYDAHLAIVMQALNFLIKKPDARTERLGRYQVWNLPVHLKELKNPEPDHKVDNAAKKDIGNILFDILGQGTIIRRHWERFVDVPLFCNAMQISTILAWLQDPDVTGHFGIYQMNWLDKVVSEGESDVCDDSIVILSTDEESVALDKVTNEQSLWYERVGETARKVDEFDHAIAMFLKATKMPGASWTCHRGLARSYHQAGNMNDACESMKKALEILTGLKDPNPNDIWVTNMDLGKWYFELKEPDLATPADDEAYYRILEANLTSKSQDRALSLIESMSHDTSAKGGISRLGSALLLMATDDETYDRHFTSILSLTASRDGMLGIVLNAMEEAIQLAADNDLLFERSALRLYKGLALYYYGDEAD</sequence>
<reference evidence="2" key="1">
    <citation type="journal article" date="2021" name="Nat. Commun.">
        <title>Genetic determinants of endophytism in the Arabidopsis root mycobiome.</title>
        <authorList>
            <person name="Mesny F."/>
            <person name="Miyauchi S."/>
            <person name="Thiergart T."/>
            <person name="Pickel B."/>
            <person name="Atanasova L."/>
            <person name="Karlsson M."/>
            <person name="Huettel B."/>
            <person name="Barry K.W."/>
            <person name="Haridas S."/>
            <person name="Chen C."/>
            <person name="Bauer D."/>
            <person name="Andreopoulos W."/>
            <person name="Pangilinan J."/>
            <person name="LaButti K."/>
            <person name="Riley R."/>
            <person name="Lipzen A."/>
            <person name="Clum A."/>
            <person name="Drula E."/>
            <person name="Henrissat B."/>
            <person name="Kohler A."/>
            <person name="Grigoriev I.V."/>
            <person name="Martin F.M."/>
            <person name="Hacquard S."/>
        </authorList>
    </citation>
    <scope>NUCLEOTIDE SEQUENCE</scope>
    <source>
        <strain evidence="2">MPI-CAGE-AT-0023</strain>
    </source>
</reference>
<evidence type="ECO:0000313" key="3">
    <source>
        <dbReference type="Proteomes" id="UP000720189"/>
    </source>
</evidence>
<dbReference type="Proteomes" id="UP000720189">
    <property type="component" value="Unassembled WGS sequence"/>
</dbReference>
<evidence type="ECO:0000259" key="1">
    <source>
        <dbReference type="Pfam" id="PF17109"/>
    </source>
</evidence>
<name>A0A9P9GEK2_FUSRE</name>
<organism evidence="2 3">
    <name type="scientific">Fusarium redolens</name>
    <dbReference type="NCBI Taxonomy" id="48865"/>
    <lineage>
        <taxon>Eukaryota</taxon>
        <taxon>Fungi</taxon>
        <taxon>Dikarya</taxon>
        <taxon>Ascomycota</taxon>
        <taxon>Pezizomycotina</taxon>
        <taxon>Sordariomycetes</taxon>
        <taxon>Hypocreomycetidae</taxon>
        <taxon>Hypocreales</taxon>
        <taxon>Nectriaceae</taxon>
        <taxon>Fusarium</taxon>
        <taxon>Fusarium redolens species complex</taxon>
    </lineage>
</organism>
<dbReference type="EMBL" id="JAGMUX010000016">
    <property type="protein sequence ID" value="KAH7237095.1"/>
    <property type="molecule type" value="Genomic_DNA"/>
</dbReference>
<comment type="caution">
    <text evidence="2">The sequence shown here is derived from an EMBL/GenBank/DDBJ whole genome shotgun (WGS) entry which is preliminary data.</text>
</comment>
<dbReference type="InterPro" id="IPR031350">
    <property type="entry name" value="Goodbye_dom"/>
</dbReference>
<evidence type="ECO:0000313" key="2">
    <source>
        <dbReference type="EMBL" id="KAH7237095.1"/>
    </source>
</evidence>
<dbReference type="Gene3D" id="1.25.40.10">
    <property type="entry name" value="Tetratricopeptide repeat domain"/>
    <property type="match status" value="1"/>
</dbReference>
<feature type="domain" description="Fungal STAND N-terminal Goodbye" evidence="1">
    <location>
        <begin position="20"/>
        <end position="93"/>
    </location>
</feature>
<dbReference type="AlphaFoldDB" id="A0A9P9GEK2"/>
<dbReference type="GeneID" id="70220581"/>
<dbReference type="InterPro" id="IPR011990">
    <property type="entry name" value="TPR-like_helical_dom_sf"/>
</dbReference>
<keyword evidence="3" id="KW-1185">Reference proteome</keyword>
<dbReference type="SUPFAM" id="SSF48452">
    <property type="entry name" value="TPR-like"/>
    <property type="match status" value="1"/>
</dbReference>
<dbReference type="OrthoDB" id="5095912at2759"/>
<dbReference type="RefSeq" id="XP_046045225.1">
    <property type="nucleotide sequence ID" value="XM_046190627.1"/>
</dbReference>
<proteinExistence type="predicted"/>
<dbReference type="Pfam" id="PF17109">
    <property type="entry name" value="Goodbye"/>
    <property type="match status" value="1"/>
</dbReference>
<protein>
    <recommendedName>
        <fullName evidence="1">Fungal STAND N-terminal Goodbye domain-containing protein</fullName>
    </recommendedName>
</protein>
<gene>
    <name evidence="2" type="ORF">BKA55DRAFT_543730</name>
</gene>
<accession>A0A9P9GEK2</accession>